<dbReference type="AlphaFoldDB" id="C4XNM8"/>
<dbReference type="InterPro" id="IPR041657">
    <property type="entry name" value="HTH_17"/>
</dbReference>
<dbReference type="RefSeq" id="WP_015860210.1">
    <property type="nucleotide sequence ID" value="NC_012796.1"/>
</dbReference>
<dbReference type="eggNOG" id="ENOG50318DB">
    <property type="taxonomic scope" value="Bacteria"/>
</dbReference>
<evidence type="ECO:0000313" key="2">
    <source>
        <dbReference type="EMBL" id="BAH75003.1"/>
    </source>
</evidence>
<keyword evidence="3" id="KW-1185">Reference proteome</keyword>
<evidence type="ECO:0000259" key="1">
    <source>
        <dbReference type="Pfam" id="PF12728"/>
    </source>
</evidence>
<reference evidence="2 3" key="1">
    <citation type="journal article" date="2009" name="Genome Res.">
        <title>Whole genome sequence of Desulfovibrio magneticus strain RS-1 revealed common gene clusters in magnetotactic bacteria.</title>
        <authorList>
            <person name="Nakazawa H."/>
            <person name="Arakaki A."/>
            <person name="Narita-Yamada S."/>
            <person name="Yashiro I."/>
            <person name="Jinno K."/>
            <person name="Aoki N."/>
            <person name="Tsuruyama A."/>
            <person name="Okamura Y."/>
            <person name="Tanikawa S."/>
            <person name="Fujita N."/>
            <person name="Takeyama H."/>
            <person name="Matsunaga T."/>
        </authorList>
    </citation>
    <scope>NUCLEOTIDE SEQUENCE [LARGE SCALE GENOMIC DNA]</scope>
    <source>
        <strain evidence="3">ATCC 700980 / DSM 13731 / RS-1</strain>
    </source>
</reference>
<dbReference type="Proteomes" id="UP000009071">
    <property type="component" value="Chromosome"/>
</dbReference>
<feature type="domain" description="Helix-turn-helix" evidence="1">
    <location>
        <begin position="11"/>
        <end position="57"/>
    </location>
</feature>
<name>C4XNM8_SOLM1</name>
<dbReference type="Pfam" id="PF12728">
    <property type="entry name" value="HTH_17"/>
    <property type="match status" value="1"/>
</dbReference>
<organism evidence="2 3">
    <name type="scientific">Solidesulfovibrio magneticus (strain ATCC 700980 / DSM 13731 / RS-1)</name>
    <name type="common">Desulfovibrio magneticus</name>
    <dbReference type="NCBI Taxonomy" id="573370"/>
    <lineage>
        <taxon>Bacteria</taxon>
        <taxon>Pseudomonadati</taxon>
        <taxon>Thermodesulfobacteriota</taxon>
        <taxon>Desulfovibrionia</taxon>
        <taxon>Desulfovibrionales</taxon>
        <taxon>Desulfovibrionaceae</taxon>
        <taxon>Solidesulfovibrio</taxon>
    </lineage>
</organism>
<dbReference type="HOGENOM" id="CLU_197392_0_0_7"/>
<accession>C4XNM8</accession>
<evidence type="ECO:0000313" key="3">
    <source>
        <dbReference type="Proteomes" id="UP000009071"/>
    </source>
</evidence>
<sequence length="78" mass="8915">MEEMVSCLGPFYDLKDAAKYCGYSVSYFSKIVRKKSIKRYGPAQSRFARADLDQLMANPESFSSILEIKPRTPIELEV</sequence>
<proteinExistence type="predicted"/>
<dbReference type="KEGG" id="dma:DMR_15120"/>
<gene>
    <name evidence="2" type="ordered locus">DMR_15120</name>
</gene>
<dbReference type="EMBL" id="AP010904">
    <property type="protein sequence ID" value="BAH75003.1"/>
    <property type="molecule type" value="Genomic_DNA"/>
</dbReference>
<protein>
    <recommendedName>
        <fullName evidence="1">Helix-turn-helix domain-containing protein</fullName>
    </recommendedName>
</protein>
<dbReference type="STRING" id="573370.DMR_15120"/>